<feature type="region of interest" description="Disordered" evidence="1">
    <location>
        <begin position="1"/>
        <end position="22"/>
    </location>
</feature>
<accession>A0A1D1Y653</accession>
<evidence type="ECO:0000256" key="2">
    <source>
        <dbReference type="SAM" id="Phobius"/>
    </source>
</evidence>
<evidence type="ECO:0000256" key="1">
    <source>
        <dbReference type="SAM" id="MobiDB-lite"/>
    </source>
</evidence>
<keyword evidence="2" id="KW-0812">Transmembrane</keyword>
<proteinExistence type="predicted"/>
<reference evidence="3" key="1">
    <citation type="submission" date="2015-07" db="EMBL/GenBank/DDBJ databases">
        <title>Transcriptome Assembly of Anthurium amnicola.</title>
        <authorList>
            <person name="Suzuki J."/>
        </authorList>
    </citation>
    <scope>NUCLEOTIDE SEQUENCE</scope>
</reference>
<protein>
    <submittedName>
        <fullName evidence="3">Uncharacterized protein MJ0943</fullName>
    </submittedName>
</protein>
<keyword evidence="2" id="KW-1133">Transmembrane helix</keyword>
<feature type="transmembrane region" description="Helical" evidence="2">
    <location>
        <begin position="85"/>
        <end position="109"/>
    </location>
</feature>
<dbReference type="GO" id="GO:0016020">
    <property type="term" value="C:membrane"/>
    <property type="evidence" value="ECO:0007669"/>
    <property type="project" value="TreeGrafter"/>
</dbReference>
<dbReference type="PANTHER" id="PTHR35895">
    <property type="entry name" value="CHROMOSOME 16, WHOLE GENOME SHOTGUN SEQUENCE"/>
    <property type="match status" value="1"/>
</dbReference>
<evidence type="ECO:0000313" key="3">
    <source>
        <dbReference type="EMBL" id="JAT50100.1"/>
    </source>
</evidence>
<dbReference type="InterPro" id="IPR022185">
    <property type="entry name" value="DUF3712"/>
</dbReference>
<dbReference type="Pfam" id="PF12505">
    <property type="entry name" value="DUF3712"/>
    <property type="match status" value="3"/>
</dbReference>
<keyword evidence="2" id="KW-0472">Membrane</keyword>
<dbReference type="InterPro" id="IPR046368">
    <property type="entry name" value="Tag1"/>
</dbReference>
<dbReference type="AlphaFoldDB" id="A0A1D1Y653"/>
<dbReference type="PANTHER" id="PTHR35895:SF1">
    <property type="entry name" value="LIPID-BINDING SERUM GLYCOPROTEIN C-TERMINAL DOMAIN-CONTAINING PROTEIN"/>
    <property type="match status" value="1"/>
</dbReference>
<sequence>MSSILSSRITTDYDAPSQSSYTKDTNSIVTYTTDLDDESSALSTEETELNYTNYAEYNRQVRESIHKQKSLQENNSPPFYRRKRFWAMCVAINIVLNAIFIPLIFLVIIPNAAQSSVNKSNIEFDAINITNPKNDSFIVTMSGRTDNTGPFGATITFNGPVDIIYNNGVIGTVLLDPINVSGGKGELKGTARNFTIGDKGLFNDFTSKVLTVKEFEWTLRGSASVKALGVNVNNIKLNKAIKIPGSNGFVTNLLDLKANENPDKTLSLQAVTNIFNPSPIGIELGDLTIQLKNNQTLISVVTAKDVFIGAKESNITFTGTSTIPTTEQDRLNLISVVSGYLTNTPVNTTANIISIIPKNGPVDWLDLAVKNFTLVTQVGSQPNSQKIITNLDFGKVILKFTPDEPYSPTISSTNAVADYTLPFNINFKISSVGQKVTLATTDNKDIATIESPQVPVNSTDKQIILSIPETKMQILDAGKFSDLLTALTTNADSEVVVYGKSNIDSSTDILGQVPIQGLPFNLTTKLQGFQQFNSNGNPPIISDLTILAGTPNQLYLGVVATLTNPSQYSISVGKVKLDMFYKEKKLGTAEIQDFTVGPGPNPVTILAIMDDPGNSDVGKELFTSFLTGQESIVNIKGSDQSTNITSLIPAFKSINIPSTLPPLKTPLLLSSKIVIDDQTTTTNISTGVVQISNPFMAPISIFTMNSSFSFNGVTLGTLEQDRKNDPIFIPGNSIQTIQLPVKMVIDPSLSFSILRTLALQNNMDVTVLDSLIALTNVTVPGANLNASPTPQEINSFNLQTFVTTALAKIPVTVNLTSIVAIGDYITLMTYKQDVVATTDNTIFKLIPMLAGPLINNVLAQSQMTFNSLFIQNIDVLAFDIVGTGQITNTGPLPATINFPTGLSISANNILLGTVQLPPIIAQPGGISFNNVSRFTVADVTTFASFSQFAYESETVSYDISSDNVMITSFGLPIGPISMKKTIQIVGFNGLKQFQVQNLVFPFAVTIGLNNPSTVGIELGTVVYDLFVSDEKISTITGKSINIQPKTISSLTFSGDLNLTDGHLIQSFFSTNPPLVTAKGVSVNPPKATGPVEWLLATFKSLELTAPFSASSLVPATPAAPAAPAAPPHPIQS</sequence>
<organism evidence="3">
    <name type="scientific">Anthurium amnicola</name>
    <dbReference type="NCBI Taxonomy" id="1678845"/>
    <lineage>
        <taxon>Eukaryota</taxon>
        <taxon>Viridiplantae</taxon>
        <taxon>Streptophyta</taxon>
        <taxon>Embryophyta</taxon>
        <taxon>Tracheophyta</taxon>
        <taxon>Spermatophyta</taxon>
        <taxon>Magnoliopsida</taxon>
        <taxon>Liliopsida</taxon>
        <taxon>Araceae</taxon>
        <taxon>Pothoideae</taxon>
        <taxon>Potheae</taxon>
        <taxon>Anthurium</taxon>
    </lineage>
</organism>
<dbReference type="EMBL" id="GDJX01017836">
    <property type="protein sequence ID" value="JAT50100.1"/>
    <property type="molecule type" value="Transcribed_RNA"/>
</dbReference>
<gene>
    <name evidence="3" type="primary">MJ0943_1</name>
    <name evidence="3" type="ORF">g.61682</name>
</gene>
<name>A0A1D1Y653_9ARAE</name>